<reference evidence="1 2" key="1">
    <citation type="submission" date="2018-06" db="EMBL/GenBank/DDBJ databases">
        <title>Genomic Encyclopedia of Archaeal and Bacterial Type Strains, Phase II (KMG-II): from individual species to whole genera.</title>
        <authorList>
            <person name="Goeker M."/>
        </authorList>
    </citation>
    <scope>NUCLEOTIDE SEQUENCE [LARGE SCALE GENOMIC DNA]</scope>
    <source>
        <strain evidence="1 2">DSM 29821</strain>
    </source>
</reference>
<proteinExistence type="predicted"/>
<dbReference type="Proteomes" id="UP000249819">
    <property type="component" value="Unassembled WGS sequence"/>
</dbReference>
<evidence type="ECO:0000313" key="1">
    <source>
        <dbReference type="EMBL" id="RAJ77249.1"/>
    </source>
</evidence>
<dbReference type="PROSITE" id="PS51257">
    <property type="entry name" value="PROKAR_LIPOPROTEIN"/>
    <property type="match status" value="1"/>
</dbReference>
<dbReference type="EMBL" id="QLMA01000007">
    <property type="protein sequence ID" value="RAJ77249.1"/>
    <property type="molecule type" value="Genomic_DNA"/>
</dbReference>
<dbReference type="AlphaFoldDB" id="A0A327VT87"/>
<gene>
    <name evidence="1" type="ORF">CLV59_10714</name>
</gene>
<keyword evidence="2" id="KW-1185">Reference proteome</keyword>
<evidence type="ECO:0008006" key="3">
    <source>
        <dbReference type="Google" id="ProtNLM"/>
    </source>
</evidence>
<name>A0A327VT87_9BACT</name>
<comment type="caution">
    <text evidence="1">The sequence shown here is derived from an EMBL/GenBank/DDBJ whole genome shotgun (WGS) entry which is preliminary data.</text>
</comment>
<evidence type="ECO:0000313" key="2">
    <source>
        <dbReference type="Proteomes" id="UP000249819"/>
    </source>
</evidence>
<organism evidence="1 2">
    <name type="scientific">Chitinophaga dinghuensis</name>
    <dbReference type="NCBI Taxonomy" id="1539050"/>
    <lineage>
        <taxon>Bacteria</taxon>
        <taxon>Pseudomonadati</taxon>
        <taxon>Bacteroidota</taxon>
        <taxon>Chitinophagia</taxon>
        <taxon>Chitinophagales</taxon>
        <taxon>Chitinophagaceae</taxon>
        <taxon>Chitinophaga</taxon>
    </lineage>
</organism>
<accession>A0A327VT87</accession>
<sequence>MIKIKEFSLQRLCLFCLFFTSSCMEKESLQVRQTSATIERAKLFEKHVETSYSQIGERCQISWRIQTSYTHTCVVDPTPRIMEAVIQQLQILQANAFSSGLLDEVTPTHDGLRIVGDKELLKLWSSQSFISTYLLELSIGVNNILRNGCIKDFSINSINAVNNSCSPFVTWNNNVGGLTRLCGSYNFSLIDDNYVITLKDLKANFILEGAPYTNLECTYPEICVTIPSDNISATAAGGLLNQAYSESSQLMKYYLEDEVLPPRQSIVWIRFLGMMNGHLVGLKAGSSVRLGTCVANGVNEKIAAYCN</sequence>
<protein>
    <recommendedName>
        <fullName evidence="3">Lipoprotein</fullName>
    </recommendedName>
</protein>